<dbReference type="Proteomes" id="UP000318331">
    <property type="component" value="Unassembled WGS sequence"/>
</dbReference>
<dbReference type="OrthoDB" id="8680240at2"/>
<dbReference type="PROSITE" id="PS50949">
    <property type="entry name" value="HTH_GNTR"/>
    <property type="match status" value="1"/>
</dbReference>
<evidence type="ECO:0000256" key="1">
    <source>
        <dbReference type="ARBA" id="ARBA00023015"/>
    </source>
</evidence>
<dbReference type="PANTHER" id="PTHR43537:SF49">
    <property type="entry name" value="TRANSCRIPTIONAL REGULATORY PROTEIN"/>
    <property type="match status" value="1"/>
</dbReference>
<dbReference type="CDD" id="cd07377">
    <property type="entry name" value="WHTH_GntR"/>
    <property type="match status" value="1"/>
</dbReference>
<dbReference type="PANTHER" id="PTHR43537">
    <property type="entry name" value="TRANSCRIPTIONAL REGULATOR, GNTR FAMILY"/>
    <property type="match status" value="1"/>
</dbReference>
<dbReference type="Gene3D" id="1.20.120.530">
    <property type="entry name" value="GntR ligand-binding domain-like"/>
    <property type="match status" value="1"/>
</dbReference>
<dbReference type="PRINTS" id="PR00035">
    <property type="entry name" value="HTHGNTR"/>
</dbReference>
<evidence type="ECO:0000313" key="6">
    <source>
        <dbReference type="Proteomes" id="UP000318331"/>
    </source>
</evidence>
<proteinExistence type="predicted"/>
<dbReference type="AlphaFoldDB" id="A0A543I4L8"/>
<dbReference type="GO" id="GO:0003700">
    <property type="term" value="F:DNA-binding transcription factor activity"/>
    <property type="evidence" value="ECO:0007669"/>
    <property type="project" value="InterPro"/>
</dbReference>
<dbReference type="SMART" id="SM00345">
    <property type="entry name" value="HTH_GNTR"/>
    <property type="match status" value="1"/>
</dbReference>
<dbReference type="SUPFAM" id="SSF46785">
    <property type="entry name" value="Winged helix' DNA-binding domain"/>
    <property type="match status" value="1"/>
</dbReference>
<sequence length="238" mass="25788">MRASDRAYVALRDEIVTWQLAPGTVLAEVEQSTRLGVSRTPLREALSRLVADGLVATQAGRGLVVTEVSVDGITELFEVRQALEQQAARLAAARRDPQIFAALRDEFARVPELLPADDAARHDYFDLVRRLDEATDEATQSPYLVQAISNVRTHLVRIRRLATDKPQRLLAAAREHAAIVDAVLAGDPELAASATHLHLHNSLASVRANAQRALAQAGESGMVLPPVTRSIPVLVGIP</sequence>
<dbReference type="InterPro" id="IPR008920">
    <property type="entry name" value="TF_FadR/GntR_C"/>
</dbReference>
<dbReference type="GO" id="GO:0003677">
    <property type="term" value="F:DNA binding"/>
    <property type="evidence" value="ECO:0007669"/>
    <property type="project" value="UniProtKB-KW"/>
</dbReference>
<dbReference type="InterPro" id="IPR011711">
    <property type="entry name" value="GntR_C"/>
</dbReference>
<comment type="caution">
    <text evidence="5">The sequence shown here is derived from an EMBL/GenBank/DDBJ whole genome shotgun (WGS) entry which is preliminary data.</text>
</comment>
<dbReference type="InterPro" id="IPR036388">
    <property type="entry name" value="WH-like_DNA-bd_sf"/>
</dbReference>
<dbReference type="SUPFAM" id="SSF48008">
    <property type="entry name" value="GntR ligand-binding domain-like"/>
    <property type="match status" value="1"/>
</dbReference>
<organism evidence="5 6">
    <name type="scientific">Klugiella xanthotipulae</name>
    <dbReference type="NCBI Taxonomy" id="244735"/>
    <lineage>
        <taxon>Bacteria</taxon>
        <taxon>Bacillati</taxon>
        <taxon>Actinomycetota</taxon>
        <taxon>Actinomycetes</taxon>
        <taxon>Micrococcales</taxon>
        <taxon>Microbacteriaceae</taxon>
        <taxon>Klugiella</taxon>
    </lineage>
</organism>
<feature type="domain" description="HTH gntR-type" evidence="4">
    <location>
        <begin position="1"/>
        <end position="68"/>
    </location>
</feature>
<keyword evidence="2" id="KW-0238">DNA-binding</keyword>
<evidence type="ECO:0000313" key="5">
    <source>
        <dbReference type="EMBL" id="TQM65542.1"/>
    </source>
</evidence>
<evidence type="ECO:0000256" key="2">
    <source>
        <dbReference type="ARBA" id="ARBA00023125"/>
    </source>
</evidence>
<protein>
    <submittedName>
        <fullName evidence="5">GntR family transcriptional regulator</fullName>
    </submittedName>
</protein>
<dbReference type="SMART" id="SM00895">
    <property type="entry name" value="FCD"/>
    <property type="match status" value="1"/>
</dbReference>
<dbReference type="Pfam" id="PF07729">
    <property type="entry name" value="FCD"/>
    <property type="match status" value="1"/>
</dbReference>
<evidence type="ECO:0000256" key="3">
    <source>
        <dbReference type="ARBA" id="ARBA00023163"/>
    </source>
</evidence>
<dbReference type="EMBL" id="VFPN01000001">
    <property type="protein sequence ID" value="TQM65542.1"/>
    <property type="molecule type" value="Genomic_DNA"/>
</dbReference>
<accession>A0A543I4L8</accession>
<evidence type="ECO:0000259" key="4">
    <source>
        <dbReference type="PROSITE" id="PS50949"/>
    </source>
</evidence>
<dbReference type="Gene3D" id="1.10.10.10">
    <property type="entry name" value="Winged helix-like DNA-binding domain superfamily/Winged helix DNA-binding domain"/>
    <property type="match status" value="1"/>
</dbReference>
<gene>
    <name evidence="5" type="ORF">FB466_0346</name>
</gene>
<reference evidence="5 6" key="1">
    <citation type="submission" date="2019-06" db="EMBL/GenBank/DDBJ databases">
        <title>Sequencing the genomes of 1000 actinobacteria strains.</title>
        <authorList>
            <person name="Klenk H.-P."/>
        </authorList>
    </citation>
    <scope>NUCLEOTIDE SEQUENCE [LARGE SCALE GENOMIC DNA]</scope>
    <source>
        <strain evidence="5 6">DSM 18031</strain>
    </source>
</reference>
<dbReference type="InterPro" id="IPR000524">
    <property type="entry name" value="Tscrpt_reg_HTH_GntR"/>
</dbReference>
<dbReference type="Pfam" id="PF00392">
    <property type="entry name" value="GntR"/>
    <property type="match status" value="1"/>
</dbReference>
<keyword evidence="1" id="KW-0805">Transcription regulation</keyword>
<dbReference type="RefSeq" id="WP_141915336.1">
    <property type="nucleotide sequence ID" value="NZ_BAAAYS010000013.1"/>
</dbReference>
<keyword evidence="3" id="KW-0804">Transcription</keyword>
<keyword evidence="6" id="KW-1185">Reference proteome</keyword>
<name>A0A543I4L8_9MICO</name>
<dbReference type="InterPro" id="IPR036390">
    <property type="entry name" value="WH_DNA-bd_sf"/>
</dbReference>